<evidence type="ECO:0000256" key="1">
    <source>
        <dbReference type="SAM" id="Phobius"/>
    </source>
</evidence>
<reference evidence="2 3" key="1">
    <citation type="submission" date="2015-01" db="EMBL/GenBank/DDBJ databases">
        <title>Evolution of Trichinella species and genotypes.</title>
        <authorList>
            <person name="Korhonen P.K."/>
            <person name="Edoardo P."/>
            <person name="Giuseppe L.R."/>
            <person name="Gasser R.B."/>
        </authorList>
    </citation>
    <scope>NUCLEOTIDE SEQUENCE [LARGE SCALE GENOMIC DNA]</scope>
    <source>
        <strain evidence="2">ISS3</strain>
    </source>
</reference>
<keyword evidence="3" id="KW-1185">Reference proteome</keyword>
<proteinExistence type="predicted"/>
<dbReference type="OrthoDB" id="5914837at2759"/>
<evidence type="ECO:0000313" key="3">
    <source>
        <dbReference type="Proteomes" id="UP000054776"/>
    </source>
</evidence>
<comment type="caution">
    <text evidence="2">The sequence shown here is derived from an EMBL/GenBank/DDBJ whole genome shotgun (WGS) entry which is preliminary data.</text>
</comment>
<feature type="transmembrane region" description="Helical" evidence="1">
    <location>
        <begin position="56"/>
        <end position="75"/>
    </location>
</feature>
<evidence type="ECO:0000313" key="2">
    <source>
        <dbReference type="EMBL" id="KRY36964.1"/>
    </source>
</evidence>
<feature type="transmembrane region" description="Helical" evidence="1">
    <location>
        <begin position="12"/>
        <end position="35"/>
    </location>
</feature>
<accession>A0A0V1BID5</accession>
<keyword evidence="1" id="KW-1133">Transmembrane helix</keyword>
<sequence length="149" mass="16950">MSFSEANFICHYLQIILYSFPIGVPYLACQCGYVLQKDGYKYKEFVQQCGQSLKPPLGKVLVFLTLLNILMVIMVTGSRSSCSFVGIEEIYLVDFFNAKNFLIHTIERSRRMLNNCSNAKFTCLFIQNYSNKIGNAEDARSPLDVLNDS</sequence>
<dbReference type="InParanoid" id="A0A0V1BID5"/>
<dbReference type="EMBL" id="JYDH01000038">
    <property type="protein sequence ID" value="KRY36964.1"/>
    <property type="molecule type" value="Genomic_DNA"/>
</dbReference>
<gene>
    <name evidence="2" type="ORF">T01_2292</name>
</gene>
<keyword evidence="1" id="KW-0812">Transmembrane</keyword>
<dbReference type="AlphaFoldDB" id="A0A0V1BID5"/>
<protein>
    <submittedName>
        <fullName evidence="2">Uncharacterized protein</fullName>
    </submittedName>
</protein>
<name>A0A0V1BID5_TRISP</name>
<keyword evidence="1" id="KW-0472">Membrane</keyword>
<organism evidence="2 3">
    <name type="scientific">Trichinella spiralis</name>
    <name type="common">Trichina worm</name>
    <dbReference type="NCBI Taxonomy" id="6334"/>
    <lineage>
        <taxon>Eukaryota</taxon>
        <taxon>Metazoa</taxon>
        <taxon>Ecdysozoa</taxon>
        <taxon>Nematoda</taxon>
        <taxon>Enoplea</taxon>
        <taxon>Dorylaimia</taxon>
        <taxon>Trichinellida</taxon>
        <taxon>Trichinellidae</taxon>
        <taxon>Trichinella</taxon>
    </lineage>
</organism>
<dbReference type="Proteomes" id="UP000054776">
    <property type="component" value="Unassembled WGS sequence"/>
</dbReference>